<dbReference type="Proteomes" id="UP001381003">
    <property type="component" value="Chromosome"/>
</dbReference>
<dbReference type="PANTHER" id="PTHR42941">
    <property type="entry name" value="SLL1037 PROTEIN"/>
    <property type="match status" value="1"/>
</dbReference>
<feature type="compositionally biased region" description="Basic and acidic residues" evidence="1">
    <location>
        <begin position="321"/>
        <end position="330"/>
    </location>
</feature>
<feature type="region of interest" description="Disordered" evidence="1">
    <location>
        <begin position="306"/>
        <end position="330"/>
    </location>
</feature>
<dbReference type="CDD" id="cd13569">
    <property type="entry name" value="PBP2_TAXI_TRAP_like_1"/>
    <property type="match status" value="1"/>
</dbReference>
<organism evidence="3 4">
    <name type="scientific">Janibacter terrae</name>
    <dbReference type="NCBI Taxonomy" id="103817"/>
    <lineage>
        <taxon>Bacteria</taxon>
        <taxon>Bacillati</taxon>
        <taxon>Actinomycetota</taxon>
        <taxon>Actinomycetes</taxon>
        <taxon>Micrococcales</taxon>
        <taxon>Intrasporangiaceae</taxon>
        <taxon>Janibacter</taxon>
    </lineage>
</organism>
<dbReference type="EMBL" id="CP104874">
    <property type="protein sequence ID" value="WWF04077.1"/>
    <property type="molecule type" value="Genomic_DNA"/>
</dbReference>
<accession>A0ABZ2F9V6</accession>
<keyword evidence="4" id="KW-1185">Reference proteome</keyword>
<name>A0ABZ2F9V6_9MICO</name>
<reference evidence="3 4" key="1">
    <citation type="submission" date="2022-09" db="EMBL/GenBank/DDBJ databases">
        <title>Complete genome sequence of Janibacter terrae strain COS04-44, PCL-degrading bacteria isolated from oil spilled coast.</title>
        <authorList>
            <person name="Park H."/>
            <person name="Kim J.Y."/>
            <person name="An S.H."/>
            <person name="Lee C.M."/>
            <person name="Weon H.-Y."/>
        </authorList>
    </citation>
    <scope>NUCLEOTIDE SEQUENCE [LARGE SCALE GENOMIC DNA]</scope>
    <source>
        <strain evidence="3 4">COS04-44</strain>
    </source>
</reference>
<dbReference type="InterPro" id="IPR011852">
    <property type="entry name" value="TRAP_TAXI"/>
</dbReference>
<protein>
    <submittedName>
        <fullName evidence="3">TAXI family TRAP transporter solute-binding subunit</fullName>
    </submittedName>
</protein>
<proteinExistence type="predicted"/>
<keyword evidence="2" id="KW-0732">Signal</keyword>
<evidence type="ECO:0000256" key="2">
    <source>
        <dbReference type="SAM" id="SignalP"/>
    </source>
</evidence>
<gene>
    <name evidence="3" type="ORF">N5P18_10230</name>
</gene>
<dbReference type="PROSITE" id="PS51257">
    <property type="entry name" value="PROKAR_LIPOPROTEIN"/>
    <property type="match status" value="1"/>
</dbReference>
<feature type="chain" id="PRO_5046135116" evidence="2">
    <location>
        <begin position="21"/>
        <end position="330"/>
    </location>
</feature>
<dbReference type="SUPFAM" id="SSF53850">
    <property type="entry name" value="Periplasmic binding protein-like II"/>
    <property type="match status" value="1"/>
</dbReference>
<dbReference type="NCBIfam" id="TIGR02122">
    <property type="entry name" value="TRAP_TAXI"/>
    <property type="match status" value="1"/>
</dbReference>
<dbReference type="RefSeq" id="WP_068321320.1">
    <property type="nucleotide sequence ID" value="NZ_CP104874.1"/>
</dbReference>
<dbReference type="Pfam" id="PF16868">
    <property type="entry name" value="NMT1_3"/>
    <property type="match status" value="1"/>
</dbReference>
<evidence type="ECO:0000313" key="3">
    <source>
        <dbReference type="EMBL" id="WWF04077.1"/>
    </source>
</evidence>
<dbReference type="PANTHER" id="PTHR42941:SF1">
    <property type="entry name" value="SLL1037 PROTEIN"/>
    <property type="match status" value="1"/>
</dbReference>
<dbReference type="Gene3D" id="3.40.190.10">
    <property type="entry name" value="Periplasmic binding protein-like II"/>
    <property type="match status" value="2"/>
</dbReference>
<evidence type="ECO:0000313" key="4">
    <source>
        <dbReference type="Proteomes" id="UP001381003"/>
    </source>
</evidence>
<feature type="signal peptide" evidence="2">
    <location>
        <begin position="1"/>
        <end position="20"/>
    </location>
</feature>
<sequence>MRRTTTITGLSLAAALALSACGGQQDRSGGESGADESSCDAGQGRLNIATGNSTGVYYVVGGGLAKLVNDKTDLQATSAETGASVQNIQQVVSGDYDAGFSLADTASDAVAGKGDFKDKKADVSTLGRIYSNYTHVVVSKKSGINSVKDFKGKTISTGSPKSGTEVIANRLIETSGLDLKDVKRQRLDLTKTVDGMKDGSIDGLVWSGGLPTPAITDLFTSMGDDVEFVDVTPQLGKMQELNEVYEESTIPKATYDLDADVKTIAVPNVIVVRNDMPDNVACAITKLMIDEKDALAQVHPAAKEIEPETMKETGPIPLHPGSERALEETK</sequence>
<evidence type="ECO:0000256" key="1">
    <source>
        <dbReference type="SAM" id="MobiDB-lite"/>
    </source>
</evidence>